<dbReference type="Proteomes" id="UP000002016">
    <property type="component" value="Chromosome"/>
</dbReference>
<feature type="domain" description="Xylose isomerase-like TIM barrel" evidence="1">
    <location>
        <begin position="11"/>
        <end position="252"/>
    </location>
</feature>
<dbReference type="InterPro" id="IPR050312">
    <property type="entry name" value="IolE/XylAMocC-like"/>
</dbReference>
<protein>
    <submittedName>
        <fullName evidence="2">Xylose isomerase domain protein TIM barrel</fullName>
    </submittedName>
</protein>
<proteinExistence type="predicted"/>
<name>A8F8D5_PSELT</name>
<reference evidence="2 3" key="1">
    <citation type="submission" date="2007-08" db="EMBL/GenBank/DDBJ databases">
        <title>Complete sequence of Thermotoga lettingae TMO.</title>
        <authorList>
            <consortium name="US DOE Joint Genome Institute"/>
            <person name="Copeland A."/>
            <person name="Lucas S."/>
            <person name="Lapidus A."/>
            <person name="Barry K."/>
            <person name="Glavina del Rio T."/>
            <person name="Dalin E."/>
            <person name="Tice H."/>
            <person name="Pitluck S."/>
            <person name="Foster B."/>
            <person name="Bruce D."/>
            <person name="Schmutz J."/>
            <person name="Larimer F."/>
            <person name="Land M."/>
            <person name="Hauser L."/>
            <person name="Kyrpides N."/>
            <person name="Mikhailova N."/>
            <person name="Nelson K."/>
            <person name="Gogarten J.P."/>
            <person name="Noll K."/>
            <person name="Richardson P."/>
        </authorList>
    </citation>
    <scope>NUCLEOTIDE SEQUENCE [LARGE SCALE GENOMIC DNA]</scope>
    <source>
        <strain evidence="3">ATCC BAA-301 / DSM 14385 / NBRC 107922 / TMO</strain>
    </source>
</reference>
<sequence>MKHDLFSDINSASDAGFDVIEIWKEKLFKAIAEKSLHDISVELIKNALDPYSINSLEQATFSDNFADKFEKFEMLCVIAEQLRVKVIVVIPGFVKEEFSEKEIKKETLRALREFSKLAKQYYVKIGFEFLGEKDCSISRFSLARDIIQELNESNVGLVIDTYHFFKGGSKLRELEDMKPENIFLVHVSNLDEVEVAADHDRLMPGDGKLPIKEFFAVLRKIGYDGVVSVELFNGKYWEMDPKRIARESYEKLSDVLNI</sequence>
<evidence type="ECO:0000313" key="3">
    <source>
        <dbReference type="Proteomes" id="UP000002016"/>
    </source>
</evidence>
<evidence type="ECO:0000313" key="2">
    <source>
        <dbReference type="EMBL" id="ABV34419.1"/>
    </source>
</evidence>
<dbReference type="Pfam" id="PF01261">
    <property type="entry name" value="AP_endonuc_2"/>
    <property type="match status" value="1"/>
</dbReference>
<dbReference type="InterPro" id="IPR036237">
    <property type="entry name" value="Xyl_isomerase-like_sf"/>
</dbReference>
<dbReference type="KEGG" id="tle:Tlet_1865"/>
<dbReference type="eggNOG" id="COG1082">
    <property type="taxonomic scope" value="Bacteria"/>
</dbReference>
<dbReference type="STRING" id="416591.Tlet_1865"/>
<accession>A8F8D5</accession>
<dbReference type="PANTHER" id="PTHR12110:SF21">
    <property type="entry name" value="XYLOSE ISOMERASE-LIKE TIM BARREL DOMAIN-CONTAINING PROTEIN"/>
    <property type="match status" value="1"/>
</dbReference>
<reference evidence="2 3" key="2">
    <citation type="journal article" date="2009" name="Proc. Natl. Acad. Sci. U.S.A.">
        <title>On the chimeric nature, thermophilic origin, and phylogenetic placement of the Thermotogales.</title>
        <authorList>
            <person name="Zhaxybayeva O."/>
            <person name="Swithers K.S."/>
            <person name="Lapierre P."/>
            <person name="Fournier G.P."/>
            <person name="Bickhart D.M."/>
            <person name="DeBoy R.T."/>
            <person name="Nelson K.E."/>
            <person name="Nesbo C.L."/>
            <person name="Doolittle W.F."/>
            <person name="Gogarten J.P."/>
            <person name="Noll K.M."/>
        </authorList>
    </citation>
    <scope>NUCLEOTIDE SEQUENCE [LARGE SCALE GENOMIC DNA]</scope>
    <source>
        <strain evidence="3">ATCC BAA-301 / DSM 14385 / NBRC 107922 / TMO</strain>
    </source>
</reference>
<gene>
    <name evidence="2" type="ordered locus">Tlet_1865</name>
</gene>
<dbReference type="RefSeq" id="WP_012003895.1">
    <property type="nucleotide sequence ID" value="NC_009828.1"/>
</dbReference>
<dbReference type="Gene3D" id="3.20.20.150">
    <property type="entry name" value="Divalent-metal-dependent TIM barrel enzymes"/>
    <property type="match status" value="1"/>
</dbReference>
<dbReference type="InterPro" id="IPR013022">
    <property type="entry name" value="Xyl_isomerase-like_TIM-brl"/>
</dbReference>
<dbReference type="EMBL" id="CP000812">
    <property type="protein sequence ID" value="ABV34419.1"/>
    <property type="molecule type" value="Genomic_DNA"/>
</dbReference>
<dbReference type="SUPFAM" id="SSF51658">
    <property type="entry name" value="Xylose isomerase-like"/>
    <property type="match status" value="1"/>
</dbReference>
<keyword evidence="2" id="KW-0413">Isomerase</keyword>
<dbReference type="PANTHER" id="PTHR12110">
    <property type="entry name" value="HYDROXYPYRUVATE ISOMERASE"/>
    <property type="match status" value="1"/>
</dbReference>
<dbReference type="OrthoDB" id="9782626at2"/>
<organism evidence="2 3">
    <name type="scientific">Pseudothermotoga lettingae (strain ATCC BAA-301 / DSM 14385 / NBRC 107922 / TMO)</name>
    <name type="common">Thermotoga lettingae</name>
    <dbReference type="NCBI Taxonomy" id="416591"/>
    <lineage>
        <taxon>Bacteria</taxon>
        <taxon>Thermotogati</taxon>
        <taxon>Thermotogota</taxon>
        <taxon>Thermotogae</taxon>
        <taxon>Thermotogales</taxon>
        <taxon>Thermotogaceae</taxon>
        <taxon>Pseudothermotoga</taxon>
    </lineage>
</organism>
<dbReference type="GO" id="GO:0016853">
    <property type="term" value="F:isomerase activity"/>
    <property type="evidence" value="ECO:0007669"/>
    <property type="project" value="UniProtKB-KW"/>
</dbReference>
<dbReference type="AlphaFoldDB" id="A8F8D5"/>
<dbReference type="HOGENOM" id="CLU_035063_3_0_0"/>
<keyword evidence="3" id="KW-1185">Reference proteome</keyword>
<evidence type="ECO:0000259" key="1">
    <source>
        <dbReference type="Pfam" id="PF01261"/>
    </source>
</evidence>